<dbReference type="AlphaFoldDB" id="A0A8H7W766"/>
<evidence type="ECO:0000256" key="2">
    <source>
        <dbReference type="SAM" id="Phobius"/>
    </source>
</evidence>
<dbReference type="Proteomes" id="UP000664132">
    <property type="component" value="Unassembled WGS sequence"/>
</dbReference>
<proteinExistence type="predicted"/>
<dbReference type="OrthoDB" id="3553147at2759"/>
<name>A0A8H7W766_9HELO</name>
<reference evidence="4" key="1">
    <citation type="submission" date="2021-02" db="EMBL/GenBank/DDBJ databases">
        <title>Genome sequence Cadophora malorum strain M34.</title>
        <authorList>
            <person name="Stefanovic E."/>
            <person name="Vu D."/>
            <person name="Scully C."/>
            <person name="Dijksterhuis J."/>
            <person name="Roader J."/>
            <person name="Houbraken J."/>
        </authorList>
    </citation>
    <scope>NUCLEOTIDE SEQUENCE</scope>
    <source>
        <strain evidence="4">M34</strain>
    </source>
</reference>
<sequence>MSSHVGPSKSRFSNKLRNVFKSSKKDETGTTSALETKPKPELEPKPEAIDEPNKINEAFKYTPLITTKNEIRLVTIEPALSSSAPIIASLHHASFDHNPEYDALSYTWGSPIDPVAITLNDQAFNVTQSLHLALTSLRLPNTPRTLWIDAICINQFSIPERNVEVRRMRTIYKRCAHTLIWLGPAFRNSDILLEFMAWEDKRLLDPNLDGLTDKEASERYERCMADMKCQDIWVALKELTELPYWQRMWIVQEVAFGTSPQVCVGSKSCSFWDALIRVLSSLAAEMELKDPGDWANPIWTELTDRNMPNTICIERMDVDVKKDASWFAYTLCRYRNSGAKDPNDKVIALLGFLEESGVEFDEYLTVDYEKPVWELYLEVFKYCIAVPRERRTDDQARIGSKTAFVLDMSFSYDAAAYQEAVAAGRRLSTLENQVKHDSEEPVSRAHGALNIICAAGLYAPPRDGLPEIKSKGKEVVVFEPEEAKGGDHFPTWLPNWSRPSPSQSIDDLSCNRFQVGGNTPTACTYSDDNKVITIFGCALTQLAYLGSPLQSHKPTSIELVRTVSEWYEMTKKMTKKPGAWSPQRFWQTVTFDSYLNRWSTEAPPQWFELTPSILQKTASSKKLLKDPVTLSNEFIQMIAMTLPGRRFALTNELIYAVVPETAVIGDVVVVLWGVDLPVIMRRRVGGGWLFVGECYMAGMMQGGILMTAVQAGLEAEDFNIY</sequence>
<dbReference type="Pfam" id="PF06985">
    <property type="entry name" value="HET"/>
    <property type="match status" value="1"/>
</dbReference>
<keyword evidence="2" id="KW-1133">Transmembrane helix</keyword>
<accession>A0A8H7W766</accession>
<dbReference type="PANTHER" id="PTHR24148">
    <property type="entry name" value="ANKYRIN REPEAT DOMAIN-CONTAINING PROTEIN 39 HOMOLOG-RELATED"/>
    <property type="match status" value="1"/>
</dbReference>
<evidence type="ECO:0000256" key="1">
    <source>
        <dbReference type="SAM" id="MobiDB-lite"/>
    </source>
</evidence>
<dbReference type="PANTHER" id="PTHR24148:SF64">
    <property type="entry name" value="HETEROKARYON INCOMPATIBILITY DOMAIN-CONTAINING PROTEIN"/>
    <property type="match status" value="1"/>
</dbReference>
<keyword evidence="2" id="KW-0812">Transmembrane</keyword>
<organism evidence="4 5">
    <name type="scientific">Cadophora malorum</name>
    <dbReference type="NCBI Taxonomy" id="108018"/>
    <lineage>
        <taxon>Eukaryota</taxon>
        <taxon>Fungi</taxon>
        <taxon>Dikarya</taxon>
        <taxon>Ascomycota</taxon>
        <taxon>Pezizomycotina</taxon>
        <taxon>Leotiomycetes</taxon>
        <taxon>Helotiales</taxon>
        <taxon>Ploettnerulaceae</taxon>
        <taxon>Cadophora</taxon>
    </lineage>
</organism>
<dbReference type="Pfam" id="PF26639">
    <property type="entry name" value="Het-6_barrel"/>
    <property type="match status" value="1"/>
</dbReference>
<keyword evidence="5" id="KW-1185">Reference proteome</keyword>
<keyword evidence="2" id="KW-0472">Membrane</keyword>
<feature type="compositionally biased region" description="Polar residues" evidence="1">
    <location>
        <begin position="1"/>
        <end position="16"/>
    </location>
</feature>
<comment type="caution">
    <text evidence="4">The sequence shown here is derived from an EMBL/GenBank/DDBJ whole genome shotgun (WGS) entry which is preliminary data.</text>
</comment>
<feature type="domain" description="Heterokaryon incompatibility" evidence="3">
    <location>
        <begin position="101"/>
        <end position="253"/>
    </location>
</feature>
<protein>
    <recommendedName>
        <fullName evidence="3">Heterokaryon incompatibility domain-containing protein</fullName>
    </recommendedName>
</protein>
<feature type="compositionally biased region" description="Basic and acidic residues" evidence="1">
    <location>
        <begin position="36"/>
        <end position="53"/>
    </location>
</feature>
<dbReference type="EMBL" id="JAFJYH010000091">
    <property type="protein sequence ID" value="KAG4420101.1"/>
    <property type="molecule type" value="Genomic_DNA"/>
</dbReference>
<feature type="transmembrane region" description="Helical" evidence="2">
    <location>
        <begin position="653"/>
        <end position="674"/>
    </location>
</feature>
<gene>
    <name evidence="4" type="ORF">IFR04_006760</name>
</gene>
<evidence type="ECO:0000259" key="3">
    <source>
        <dbReference type="Pfam" id="PF06985"/>
    </source>
</evidence>
<dbReference type="InterPro" id="IPR010730">
    <property type="entry name" value="HET"/>
</dbReference>
<evidence type="ECO:0000313" key="5">
    <source>
        <dbReference type="Proteomes" id="UP000664132"/>
    </source>
</evidence>
<dbReference type="InterPro" id="IPR052895">
    <property type="entry name" value="HetReg/Transcr_Mod"/>
</dbReference>
<evidence type="ECO:0000313" key="4">
    <source>
        <dbReference type="EMBL" id="KAG4420101.1"/>
    </source>
</evidence>
<feature type="region of interest" description="Disordered" evidence="1">
    <location>
        <begin position="1"/>
        <end position="53"/>
    </location>
</feature>